<feature type="compositionally biased region" description="Basic and acidic residues" evidence="4">
    <location>
        <begin position="79"/>
        <end position="95"/>
    </location>
</feature>
<dbReference type="InterPro" id="IPR001611">
    <property type="entry name" value="Leu-rich_rpt"/>
</dbReference>
<dbReference type="GO" id="GO:0005829">
    <property type="term" value="C:cytosol"/>
    <property type="evidence" value="ECO:0007669"/>
    <property type="project" value="TreeGrafter"/>
</dbReference>
<dbReference type="PANTHER" id="PTHR24113">
    <property type="entry name" value="RAN GTPASE-ACTIVATING PROTEIN 1"/>
    <property type="match status" value="1"/>
</dbReference>
<dbReference type="InterPro" id="IPR027038">
    <property type="entry name" value="RanGap"/>
</dbReference>
<reference evidence="5" key="1">
    <citation type="submission" date="2014-11" db="EMBL/GenBank/DDBJ databases">
        <authorList>
            <person name="Otto D Thomas"/>
            <person name="Naeem Raeece"/>
        </authorList>
    </citation>
    <scope>NUCLEOTIDE SEQUENCE</scope>
</reference>
<dbReference type="Gene3D" id="3.80.10.10">
    <property type="entry name" value="Ribonuclease Inhibitor"/>
    <property type="match status" value="1"/>
</dbReference>
<evidence type="ECO:0000313" key="5">
    <source>
        <dbReference type="EMBL" id="CEM28188.1"/>
    </source>
</evidence>
<organism evidence="5">
    <name type="scientific">Chromera velia CCMP2878</name>
    <dbReference type="NCBI Taxonomy" id="1169474"/>
    <lineage>
        <taxon>Eukaryota</taxon>
        <taxon>Sar</taxon>
        <taxon>Alveolata</taxon>
        <taxon>Colpodellida</taxon>
        <taxon>Chromeraceae</taxon>
        <taxon>Chromera</taxon>
    </lineage>
</organism>
<proteinExistence type="predicted"/>
<dbReference type="GO" id="GO:0031267">
    <property type="term" value="F:small GTPase binding"/>
    <property type="evidence" value="ECO:0007669"/>
    <property type="project" value="TreeGrafter"/>
</dbReference>
<dbReference type="SMART" id="SM00368">
    <property type="entry name" value="LRR_RI"/>
    <property type="match status" value="3"/>
</dbReference>
<evidence type="ECO:0000256" key="4">
    <source>
        <dbReference type="SAM" id="MobiDB-lite"/>
    </source>
</evidence>
<feature type="region of interest" description="Disordered" evidence="4">
    <location>
        <begin position="69"/>
        <end position="102"/>
    </location>
</feature>
<keyword evidence="1" id="KW-0343">GTPase activation</keyword>
<dbReference type="SUPFAM" id="SSF52047">
    <property type="entry name" value="RNI-like"/>
    <property type="match status" value="1"/>
</dbReference>
<keyword evidence="2" id="KW-0433">Leucine-rich repeat</keyword>
<dbReference type="GO" id="GO:0005634">
    <property type="term" value="C:nucleus"/>
    <property type="evidence" value="ECO:0007669"/>
    <property type="project" value="TreeGrafter"/>
</dbReference>
<name>A0A0G4GFU8_9ALVE</name>
<dbReference type="AlphaFoldDB" id="A0A0G4GFU8"/>
<keyword evidence="3" id="KW-0677">Repeat</keyword>
<accession>A0A0G4GFU8</accession>
<dbReference type="GO" id="GO:0048471">
    <property type="term" value="C:perinuclear region of cytoplasm"/>
    <property type="evidence" value="ECO:0007669"/>
    <property type="project" value="TreeGrafter"/>
</dbReference>
<dbReference type="GO" id="GO:0006913">
    <property type="term" value="P:nucleocytoplasmic transport"/>
    <property type="evidence" value="ECO:0007669"/>
    <property type="project" value="TreeGrafter"/>
</dbReference>
<dbReference type="EMBL" id="CDMZ01001152">
    <property type="protein sequence ID" value="CEM28188.1"/>
    <property type="molecule type" value="Genomic_DNA"/>
</dbReference>
<dbReference type="PANTHER" id="PTHR24113:SF12">
    <property type="entry name" value="RAN GTPASE-ACTIVATING PROTEIN 1"/>
    <property type="match status" value="1"/>
</dbReference>
<evidence type="ECO:0000256" key="2">
    <source>
        <dbReference type="ARBA" id="ARBA00022614"/>
    </source>
</evidence>
<dbReference type="Pfam" id="PF13516">
    <property type="entry name" value="LRR_6"/>
    <property type="match status" value="2"/>
</dbReference>
<dbReference type="GO" id="GO:0005096">
    <property type="term" value="F:GTPase activator activity"/>
    <property type="evidence" value="ECO:0007669"/>
    <property type="project" value="UniProtKB-KW"/>
</dbReference>
<evidence type="ECO:0000256" key="1">
    <source>
        <dbReference type="ARBA" id="ARBA00022468"/>
    </source>
</evidence>
<dbReference type="InterPro" id="IPR032675">
    <property type="entry name" value="LRR_dom_sf"/>
</dbReference>
<sequence length="500" mass="51910">MTALQGPDAVTGFFQRVLQILRSLREARLVEWREEALPAAAISGVGESDVWESARSLCQHAVKALVAAEETSRGGGLESPRRNDHGGAGRSREGRAPPCLPGVVGVKEEESVKREARVKEEEGRGASPVFSPVCPGLLAGVEMDTDGDVLMAPSLSALMAGAAAMSGGGGGVSRTVKMEEGVVEGPPFSPACQQSGGGGGGGSGSLLGAGAAGDSPGVVAFSGDGKARDPQGRWVVWFDPLGAPPPSAAAAAAAAAPQNTRLWWPGVVVNPERAEELELKGIEEVIAQRPEGEVHLEINDLLTLTGLRRACTTCTVISLRGWLRGMSDDDASRLASVLRTGMVPNLLKLDLHWNSITDRGATAIALALQSGKVNRLSKLDLSNGKIGLCGAKRLAEALKSGSVPELSALNLADNRIDAEGCVEIAKALRSGKLPLLSKLDLSNTYVGFFNGAIVSAFKEALQSGQIPRLSELKLSGIFIQRSSVADSLKAVAPRGCSIIT</sequence>
<evidence type="ECO:0000256" key="3">
    <source>
        <dbReference type="ARBA" id="ARBA00022737"/>
    </source>
</evidence>
<protein>
    <submittedName>
        <fullName evidence="5">Uncharacterized protein</fullName>
    </submittedName>
</protein>
<gene>
    <name evidence="5" type="ORF">Cvel_21620</name>
</gene>
<dbReference type="VEuPathDB" id="CryptoDB:Cvel_21620"/>